<dbReference type="PANTHER" id="PTHR16263:SF4">
    <property type="entry name" value="TETRATRICOPEPTIDE REPEAT PROTEIN 38"/>
    <property type="match status" value="1"/>
</dbReference>
<dbReference type="InterPro" id="IPR011990">
    <property type="entry name" value="TPR-like_helical_dom_sf"/>
</dbReference>
<keyword evidence="6" id="KW-1185">Reference proteome</keyword>
<dbReference type="EMBL" id="JACIDY010000001">
    <property type="protein sequence ID" value="MBB3939005.1"/>
    <property type="molecule type" value="Genomic_DNA"/>
</dbReference>
<organism evidence="5 6">
    <name type="scientific">Novosphingobium fluoreni</name>
    <dbReference type="NCBI Taxonomy" id="1391222"/>
    <lineage>
        <taxon>Bacteria</taxon>
        <taxon>Pseudomonadati</taxon>
        <taxon>Pseudomonadota</taxon>
        <taxon>Alphaproteobacteria</taxon>
        <taxon>Sphingomonadales</taxon>
        <taxon>Sphingomonadaceae</taxon>
        <taxon>Novosphingobium</taxon>
    </lineage>
</organism>
<evidence type="ECO:0000256" key="4">
    <source>
        <dbReference type="ARBA" id="ARBA00022803"/>
    </source>
</evidence>
<protein>
    <recommendedName>
        <fullName evidence="2">Tetratricopeptide repeat protein 38</fullName>
    </recommendedName>
</protein>
<sequence>MHDPIARFSRNLLCYGQDIHAVADAAEAAPRDAQLNAFAAATALFGMTPASHEAADPYLDRAQSAANGRAERALVEAVQAWRANDRPAAIVHFRRRLELRPDDLATSKLCQLLHLDLGDFAGMADTIETILPHHRGNHYVIGQLAFALEEAGEPQRAADFARRAVDQAQAADADDPWSIHALLHVHHRRGERAAIIALVRRHAPLWERCGTFMALHAWWHAALAMLDLDDLDGALAVYDAHIGTSDPACVQSLVARVSLLERLRLRGVDVRDRWPALETALGQRAADGINGFLDVHYAYGLARTGAVAEARAAIEGLDGLASAAARALVDHASGNHDAAACALAALRPLLVRLGGSHEQRQLYELIELDAALAAGRCEQALALLRDGGAARPAWQDRLEAELLTGERPARRA</sequence>
<dbReference type="AlphaFoldDB" id="A0A7W6BYY0"/>
<evidence type="ECO:0000256" key="3">
    <source>
        <dbReference type="ARBA" id="ARBA00022737"/>
    </source>
</evidence>
<proteinExistence type="inferred from homology"/>
<name>A0A7W6BYY0_9SPHN</name>
<dbReference type="PANTHER" id="PTHR16263">
    <property type="entry name" value="TETRATRICOPEPTIDE REPEAT PROTEIN 38"/>
    <property type="match status" value="1"/>
</dbReference>
<dbReference type="InterPro" id="IPR033891">
    <property type="entry name" value="TTC38"/>
</dbReference>
<keyword evidence="3" id="KW-0677">Repeat</keyword>
<comment type="similarity">
    <text evidence="1">Belongs to the TTC38 family.</text>
</comment>
<dbReference type="RefSeq" id="WP_183615810.1">
    <property type="nucleotide sequence ID" value="NZ_JACIDY010000001.1"/>
</dbReference>
<evidence type="ECO:0000313" key="5">
    <source>
        <dbReference type="EMBL" id="MBB3939005.1"/>
    </source>
</evidence>
<reference evidence="5 6" key="1">
    <citation type="submission" date="2020-08" db="EMBL/GenBank/DDBJ databases">
        <title>Genomic Encyclopedia of Type Strains, Phase IV (KMG-IV): sequencing the most valuable type-strain genomes for metagenomic binning, comparative biology and taxonomic classification.</title>
        <authorList>
            <person name="Goeker M."/>
        </authorList>
    </citation>
    <scope>NUCLEOTIDE SEQUENCE [LARGE SCALE GENOMIC DNA]</scope>
    <source>
        <strain evidence="5 6">DSM 27568</strain>
    </source>
</reference>
<evidence type="ECO:0000256" key="2">
    <source>
        <dbReference type="ARBA" id="ARBA00019992"/>
    </source>
</evidence>
<keyword evidence="4" id="KW-0802">TPR repeat</keyword>
<gene>
    <name evidence="5" type="ORF">GGR39_000634</name>
</gene>
<evidence type="ECO:0000256" key="1">
    <source>
        <dbReference type="ARBA" id="ARBA00005857"/>
    </source>
</evidence>
<dbReference type="SUPFAM" id="SSF48452">
    <property type="entry name" value="TPR-like"/>
    <property type="match status" value="1"/>
</dbReference>
<dbReference type="Proteomes" id="UP000561459">
    <property type="component" value="Unassembled WGS sequence"/>
</dbReference>
<dbReference type="Gene3D" id="1.25.40.10">
    <property type="entry name" value="Tetratricopeptide repeat domain"/>
    <property type="match status" value="1"/>
</dbReference>
<accession>A0A7W6BYY0</accession>
<evidence type="ECO:0000313" key="6">
    <source>
        <dbReference type="Proteomes" id="UP000561459"/>
    </source>
</evidence>
<comment type="caution">
    <text evidence="5">The sequence shown here is derived from an EMBL/GenBank/DDBJ whole genome shotgun (WGS) entry which is preliminary data.</text>
</comment>